<organism evidence="1 2">
    <name type="scientific">Melastoma candidum</name>
    <dbReference type="NCBI Taxonomy" id="119954"/>
    <lineage>
        <taxon>Eukaryota</taxon>
        <taxon>Viridiplantae</taxon>
        <taxon>Streptophyta</taxon>
        <taxon>Embryophyta</taxon>
        <taxon>Tracheophyta</taxon>
        <taxon>Spermatophyta</taxon>
        <taxon>Magnoliopsida</taxon>
        <taxon>eudicotyledons</taxon>
        <taxon>Gunneridae</taxon>
        <taxon>Pentapetalae</taxon>
        <taxon>rosids</taxon>
        <taxon>malvids</taxon>
        <taxon>Myrtales</taxon>
        <taxon>Melastomataceae</taxon>
        <taxon>Melastomatoideae</taxon>
        <taxon>Melastomateae</taxon>
        <taxon>Melastoma</taxon>
    </lineage>
</organism>
<comment type="caution">
    <text evidence="1">The sequence shown here is derived from an EMBL/GenBank/DDBJ whole genome shotgun (WGS) entry which is preliminary data.</text>
</comment>
<protein>
    <submittedName>
        <fullName evidence="1">Uncharacterized protein</fullName>
    </submittedName>
</protein>
<evidence type="ECO:0000313" key="2">
    <source>
        <dbReference type="Proteomes" id="UP001057402"/>
    </source>
</evidence>
<name>A0ACB9RYU2_9MYRT</name>
<proteinExistence type="predicted"/>
<gene>
    <name evidence="1" type="ORF">MLD38_009425</name>
</gene>
<dbReference type="EMBL" id="CM042882">
    <property type="protein sequence ID" value="KAI4383612.1"/>
    <property type="molecule type" value="Genomic_DNA"/>
</dbReference>
<dbReference type="Proteomes" id="UP001057402">
    <property type="component" value="Chromosome 3"/>
</dbReference>
<sequence length="100" mass="11235">MEGMGLGADKVIRERQRYLQEWVHWLTQLATDLSIVTTAALVKSVMDQNARGGVSLIEVPNLQRHRPHQLPLFPVVGCRRRLQGIRDLPANPCPGFHEGS</sequence>
<accession>A0ACB9RYU2</accession>
<reference evidence="2" key="1">
    <citation type="journal article" date="2023" name="Front. Plant Sci.">
        <title>Chromosomal-level genome assembly of Melastoma candidum provides insights into trichome evolution.</title>
        <authorList>
            <person name="Zhong Y."/>
            <person name="Wu W."/>
            <person name="Sun C."/>
            <person name="Zou P."/>
            <person name="Liu Y."/>
            <person name="Dai S."/>
            <person name="Zhou R."/>
        </authorList>
    </citation>
    <scope>NUCLEOTIDE SEQUENCE [LARGE SCALE GENOMIC DNA]</scope>
</reference>
<evidence type="ECO:0000313" key="1">
    <source>
        <dbReference type="EMBL" id="KAI4383612.1"/>
    </source>
</evidence>
<keyword evidence="2" id="KW-1185">Reference proteome</keyword>